<dbReference type="AlphaFoldDB" id="A5FCA8"/>
<dbReference type="EMBL" id="CP000685">
    <property type="protein sequence ID" value="ABQ07164.1"/>
    <property type="molecule type" value="Genomic_DNA"/>
</dbReference>
<dbReference type="STRING" id="376686.Fjoh_4156"/>
<sequence length="237" mass="27743">MNYIQKIKRLYGLSEKENYGFSEDEILAVEKDLEITFPKKLKEYYLELGKEENLNYAHNRLMKPNGEIEFSEDDVLVIYEENQVVAMWGIKKDDLKLDNPPVYGSYDTIEQSDWEIETQTTDNFFLFMGVYNGTLGGLKYNGNYLGPVDSEIVKFVEENWKSAPEISRDNQKVYTNNFYDVISLSFDQNKNCTAAFIGTSDQNRFDEILDCIDIDWSYLSYDDDEAYDDDDEDEENE</sequence>
<evidence type="ECO:0000313" key="3">
    <source>
        <dbReference type="Proteomes" id="UP000006694"/>
    </source>
</evidence>
<gene>
    <name evidence="2" type="ordered locus">Fjoh_4156</name>
</gene>
<protein>
    <recommendedName>
        <fullName evidence="1">Knr4/Smi1-like domain-containing protein</fullName>
    </recommendedName>
</protein>
<dbReference type="OrthoDB" id="515110at2"/>
<evidence type="ECO:0000313" key="2">
    <source>
        <dbReference type="EMBL" id="ABQ07164.1"/>
    </source>
</evidence>
<accession>A5FCA8</accession>
<dbReference type="eggNOG" id="ENOG50331CX">
    <property type="taxonomic scope" value="Bacteria"/>
</dbReference>
<dbReference type="SMART" id="SM00860">
    <property type="entry name" value="SMI1_KNR4"/>
    <property type="match status" value="1"/>
</dbReference>
<dbReference type="HOGENOM" id="CLU_099371_0_0_10"/>
<keyword evidence="3" id="KW-1185">Reference proteome</keyword>
<proteinExistence type="predicted"/>
<dbReference type="InterPro" id="IPR037883">
    <property type="entry name" value="Knr4/Smi1-like_sf"/>
</dbReference>
<reference evidence="2 3" key="1">
    <citation type="journal article" date="2009" name="Appl. Environ. Microbiol.">
        <title>Novel features of the polysaccharide-digesting gliding bacterium Flavobacterium johnsoniae as revealed by genome sequence analysis.</title>
        <authorList>
            <person name="McBride M.J."/>
            <person name="Xie G."/>
            <person name="Martens E.C."/>
            <person name="Lapidus A."/>
            <person name="Henrissat B."/>
            <person name="Rhodes R.G."/>
            <person name="Goltsman E."/>
            <person name="Wang W."/>
            <person name="Xu J."/>
            <person name="Hunnicutt D.W."/>
            <person name="Staroscik A.M."/>
            <person name="Hoover T.R."/>
            <person name="Cheng Y.Q."/>
            <person name="Stein J.L."/>
        </authorList>
    </citation>
    <scope>NUCLEOTIDE SEQUENCE [LARGE SCALE GENOMIC DNA]</scope>
    <source>
        <strain evidence="3">ATCC 17061 / DSM 2064 / JCM 8514 / BCRC 14874 / CCUG 350202 / NBRC 14942 / NCIMB 11054 / UW101</strain>
    </source>
</reference>
<name>A5FCA8_FLAJ1</name>
<evidence type="ECO:0000259" key="1">
    <source>
        <dbReference type="SMART" id="SM00860"/>
    </source>
</evidence>
<dbReference type="InterPro" id="IPR018958">
    <property type="entry name" value="Knr4/Smi1-like_dom"/>
</dbReference>
<dbReference type="SUPFAM" id="SSF160631">
    <property type="entry name" value="SMI1/KNR4-like"/>
    <property type="match status" value="1"/>
</dbReference>
<dbReference type="GeneID" id="31767074"/>
<dbReference type="Proteomes" id="UP000006694">
    <property type="component" value="Chromosome"/>
</dbReference>
<dbReference type="KEGG" id="fjo:Fjoh_4156"/>
<dbReference type="RefSeq" id="WP_012026130.1">
    <property type="nucleotide sequence ID" value="NC_009441.1"/>
</dbReference>
<organism evidence="2 3">
    <name type="scientific">Flavobacterium johnsoniae (strain ATCC 17061 / DSM 2064 / JCM 8514 / BCRC 14874 / CCUG 350202 / NBRC 14942 / NCIMB 11054 / UW101)</name>
    <name type="common">Cytophaga johnsonae</name>
    <dbReference type="NCBI Taxonomy" id="376686"/>
    <lineage>
        <taxon>Bacteria</taxon>
        <taxon>Pseudomonadati</taxon>
        <taxon>Bacteroidota</taxon>
        <taxon>Flavobacteriia</taxon>
        <taxon>Flavobacteriales</taxon>
        <taxon>Flavobacteriaceae</taxon>
        <taxon>Flavobacterium</taxon>
    </lineage>
</organism>
<feature type="domain" description="Knr4/Smi1-like" evidence="1">
    <location>
        <begin position="20"/>
        <end position="211"/>
    </location>
</feature>